<evidence type="ECO:0000313" key="3">
    <source>
        <dbReference type="Proteomes" id="UP000032266"/>
    </source>
</evidence>
<reference evidence="2 3" key="1">
    <citation type="submission" date="2014-01" db="EMBL/GenBank/DDBJ databases">
        <title>Full genme sequencing of cellulolytic bacterium Gynuella sunshinyii YC6258T gen. nov., sp. nov.</title>
        <authorList>
            <person name="Khan H."/>
            <person name="Chung E.J."/>
            <person name="Chung Y.R."/>
        </authorList>
    </citation>
    <scope>NUCLEOTIDE SEQUENCE [LARGE SCALE GENOMIC DNA]</scope>
    <source>
        <strain evidence="2 3">YC6258</strain>
    </source>
</reference>
<sequence length="397" mass="43369">MIEKITMEKLKVVALILLGGLTEANASTFYTAEELVTPYDWTYITPSAINDNGEIVGTGSPHRDAFDARIASALYWPTPNSIQIMSRYKDKYSNYSAAYDINNTGMIVGEIQSTETGEYVAVRWDHGNFIEAFGMESANGASTVSARATSINDQDVIVGDVTLSNGLSRAFMYNRFGGFNFGEFLTDPENHIFSTSINNNNIAVGELGNSGFSYNPSAKNRLNVYANGGYYSIADINDQNAMVTQQQNLCVLKHNQQIPLSDNNTSCTPKALNNNQVVVGTTNQFDTKSYLYHAFVYDPYANNSCETGMRDLNAITVTNSDEVVLTEAVDINESGQIIATGVVNGETRAFLLHPSTDNQAIPLSLDADQDGILDNCDPEVTPNNVAAWLVPVLYLLL</sequence>
<feature type="chain" id="PRO_5002183702" evidence="1">
    <location>
        <begin position="27"/>
        <end position="397"/>
    </location>
</feature>
<keyword evidence="1" id="KW-0732">Signal</keyword>
<evidence type="ECO:0000256" key="1">
    <source>
        <dbReference type="SAM" id="SignalP"/>
    </source>
</evidence>
<keyword evidence="3" id="KW-1185">Reference proteome</keyword>
<dbReference type="PATRIC" id="fig|1445510.3.peg.3948"/>
<dbReference type="AlphaFoldDB" id="A0A0C5W001"/>
<dbReference type="RefSeq" id="WP_044618132.1">
    <property type="nucleotide sequence ID" value="NZ_CP007142.1"/>
</dbReference>
<dbReference type="KEGG" id="gsn:YC6258_03973"/>
<dbReference type="HOGENOM" id="CLU_694011_0_0_6"/>
<accession>A0A0C5W001</accession>
<evidence type="ECO:0000313" key="2">
    <source>
        <dbReference type="EMBL" id="AJQ96009.1"/>
    </source>
</evidence>
<organism evidence="2 3">
    <name type="scientific">Gynuella sunshinyii YC6258</name>
    <dbReference type="NCBI Taxonomy" id="1445510"/>
    <lineage>
        <taxon>Bacteria</taxon>
        <taxon>Pseudomonadati</taxon>
        <taxon>Pseudomonadota</taxon>
        <taxon>Gammaproteobacteria</taxon>
        <taxon>Oceanospirillales</taxon>
        <taxon>Saccharospirillaceae</taxon>
        <taxon>Gynuella</taxon>
    </lineage>
</organism>
<proteinExistence type="predicted"/>
<dbReference type="EMBL" id="CP007142">
    <property type="protein sequence ID" value="AJQ96009.1"/>
    <property type="molecule type" value="Genomic_DNA"/>
</dbReference>
<dbReference type="Pfam" id="PF11949">
    <property type="entry name" value="DUF3466"/>
    <property type="match status" value="1"/>
</dbReference>
<name>A0A0C5W001_9GAMM</name>
<dbReference type="InterPro" id="IPR022562">
    <property type="entry name" value="DUF3466"/>
</dbReference>
<protein>
    <submittedName>
        <fullName evidence="2">Putative integral membrane protein containing uncharacterized repeats</fullName>
    </submittedName>
</protein>
<gene>
    <name evidence="2" type="ORF">YC6258_03973</name>
</gene>
<dbReference type="Proteomes" id="UP000032266">
    <property type="component" value="Chromosome"/>
</dbReference>
<feature type="signal peptide" evidence="1">
    <location>
        <begin position="1"/>
        <end position="26"/>
    </location>
</feature>